<accession>A0ACC3MVM5</accession>
<reference evidence="1" key="1">
    <citation type="submission" date="2023-07" db="EMBL/GenBank/DDBJ databases">
        <title>Black Yeasts Isolated from many extreme environments.</title>
        <authorList>
            <person name="Coleine C."/>
            <person name="Stajich J.E."/>
            <person name="Selbmann L."/>
        </authorList>
    </citation>
    <scope>NUCLEOTIDE SEQUENCE</scope>
    <source>
        <strain evidence="1">CCFEE 5714</strain>
    </source>
</reference>
<dbReference type="EMBL" id="JAUTXU010000138">
    <property type="protein sequence ID" value="KAK3704499.1"/>
    <property type="molecule type" value="Genomic_DNA"/>
</dbReference>
<organism evidence="1 2">
    <name type="scientific">Vermiconidia calcicola</name>
    <dbReference type="NCBI Taxonomy" id="1690605"/>
    <lineage>
        <taxon>Eukaryota</taxon>
        <taxon>Fungi</taxon>
        <taxon>Dikarya</taxon>
        <taxon>Ascomycota</taxon>
        <taxon>Pezizomycotina</taxon>
        <taxon>Dothideomycetes</taxon>
        <taxon>Dothideomycetidae</taxon>
        <taxon>Mycosphaerellales</taxon>
        <taxon>Extremaceae</taxon>
        <taxon>Vermiconidia</taxon>
    </lineage>
</organism>
<evidence type="ECO:0000313" key="1">
    <source>
        <dbReference type="EMBL" id="KAK3704499.1"/>
    </source>
</evidence>
<name>A0ACC3MVM5_9PEZI</name>
<comment type="caution">
    <text evidence="1">The sequence shown here is derived from an EMBL/GenBank/DDBJ whole genome shotgun (WGS) entry which is preliminary data.</text>
</comment>
<proteinExistence type="predicted"/>
<sequence>MQRYAPDSGLVYSETVIKQDKRVRYEPWDHYAKGARPVSWKSPRGPNSLSAIAMRKLVCSADALQPETLRDVPHAVLDKIRVAIRRYGRDTLHIWKTIVKAGYGDRSFVHAAALRESKFSKPLVEYFLDISSSNCLWMTDLTLSDVDCSALELRQLAVLSSLQNLTIRYRRDRRAVCEQFDDSVLENMAYRAANDGVFARLNAIFVENATCITAASFKSLNLFPELQTFCVHGTGIMSKQEKNSQHYGWKVNPDLYLSSYSDHDMLRLSYEIHRFKMNFPTLANNYIQKRRSEMLKDDCNVPILNVRLGDFHTHPSAFENVHQVMCFERDLAPSKPAAADAVVSSSKARAQDIKMAPPKKKRKLKDGKRVQFDAMLIRL</sequence>
<evidence type="ECO:0000313" key="2">
    <source>
        <dbReference type="Proteomes" id="UP001281147"/>
    </source>
</evidence>
<dbReference type="Proteomes" id="UP001281147">
    <property type="component" value="Unassembled WGS sequence"/>
</dbReference>
<gene>
    <name evidence="1" type="ORF">LTR37_013782</name>
</gene>
<protein>
    <submittedName>
        <fullName evidence="1">Uncharacterized protein</fullName>
    </submittedName>
</protein>
<keyword evidence="2" id="KW-1185">Reference proteome</keyword>